<organism evidence="7">
    <name type="scientific">Chaetoceros debilis</name>
    <dbReference type="NCBI Taxonomy" id="122233"/>
    <lineage>
        <taxon>Eukaryota</taxon>
        <taxon>Sar</taxon>
        <taxon>Stramenopiles</taxon>
        <taxon>Ochrophyta</taxon>
        <taxon>Bacillariophyta</taxon>
        <taxon>Coscinodiscophyceae</taxon>
        <taxon>Chaetocerotophycidae</taxon>
        <taxon>Chaetocerotales</taxon>
        <taxon>Chaetocerotaceae</taxon>
        <taxon>Chaetoceros</taxon>
    </lineage>
</organism>
<keyword evidence="5" id="KW-0732">Signal</keyword>
<feature type="signal peptide" evidence="5">
    <location>
        <begin position="1"/>
        <end position="26"/>
    </location>
</feature>
<evidence type="ECO:0000259" key="6">
    <source>
        <dbReference type="Pfam" id="PF01625"/>
    </source>
</evidence>
<evidence type="ECO:0000256" key="5">
    <source>
        <dbReference type="SAM" id="SignalP"/>
    </source>
</evidence>
<gene>
    <name evidence="7" type="ORF">CDEB00056_LOCUS15623</name>
</gene>
<accession>A0A7S3QB13</accession>
<dbReference type="InterPro" id="IPR002569">
    <property type="entry name" value="Met_Sox_Rdtase_MsrA_dom"/>
</dbReference>
<feature type="domain" description="Peptide methionine sulphoxide reductase MsrA" evidence="6">
    <location>
        <begin position="42"/>
        <end position="178"/>
    </location>
</feature>
<dbReference type="Gene3D" id="3.30.1060.10">
    <property type="entry name" value="Peptide methionine sulphoxide reductase MsrA"/>
    <property type="match status" value="1"/>
</dbReference>
<sequence>MTSFPSPIPSIMLFLALTMQFRFGESFSAINSNATPKVKTFHFGAGCFWAPADKIKSMPGIVSTSVGYCGDDTVSPDAAISYEKVCGGRTKLVEAVRVEYDANQLSYEDLLPIFAEVNTAEYGNKRQYSGVIFTSSKEERKIASNYLEENKQVVASVEEMSSNYYKAEKYHQDYWAKWRTRIPLLVGGLFLISKIGGDMSQTIYNFVCYGFIGFTLIERKIDTAVETISARND</sequence>
<dbReference type="Pfam" id="PF01625">
    <property type="entry name" value="PMSR"/>
    <property type="match status" value="1"/>
</dbReference>
<keyword evidence="3" id="KW-0560">Oxidoreductase</keyword>
<dbReference type="EC" id="1.8.4.11" evidence="2"/>
<reference evidence="7" key="1">
    <citation type="submission" date="2021-01" db="EMBL/GenBank/DDBJ databases">
        <authorList>
            <person name="Corre E."/>
            <person name="Pelletier E."/>
            <person name="Niang G."/>
            <person name="Scheremetjew M."/>
            <person name="Finn R."/>
            <person name="Kale V."/>
            <person name="Holt S."/>
            <person name="Cochrane G."/>
            <person name="Meng A."/>
            <person name="Brown T."/>
            <person name="Cohen L."/>
        </authorList>
    </citation>
    <scope>NUCLEOTIDE SEQUENCE</scope>
    <source>
        <strain evidence="7">MM31A-1</strain>
    </source>
</reference>
<evidence type="ECO:0000256" key="1">
    <source>
        <dbReference type="ARBA" id="ARBA00005591"/>
    </source>
</evidence>
<evidence type="ECO:0000256" key="3">
    <source>
        <dbReference type="ARBA" id="ARBA00023002"/>
    </source>
</evidence>
<name>A0A7S3QB13_9STRA</name>
<dbReference type="PANTHER" id="PTHR43774:SF1">
    <property type="entry name" value="PEPTIDE METHIONINE SULFOXIDE REDUCTASE MSRA 2"/>
    <property type="match status" value="1"/>
</dbReference>
<evidence type="ECO:0000256" key="2">
    <source>
        <dbReference type="ARBA" id="ARBA00012502"/>
    </source>
</evidence>
<dbReference type="GO" id="GO:0008113">
    <property type="term" value="F:peptide-methionine (S)-S-oxide reductase activity"/>
    <property type="evidence" value="ECO:0007669"/>
    <property type="project" value="UniProtKB-EC"/>
</dbReference>
<evidence type="ECO:0000256" key="4">
    <source>
        <dbReference type="ARBA" id="ARBA00030643"/>
    </source>
</evidence>
<proteinExistence type="inferred from homology"/>
<protein>
    <recommendedName>
        <fullName evidence="2">peptide-methionine (S)-S-oxide reductase</fullName>
        <ecNumber evidence="2">1.8.4.11</ecNumber>
    </recommendedName>
    <alternativeName>
        <fullName evidence="4">Peptide-methionine (S)-S-oxide reductase</fullName>
    </alternativeName>
</protein>
<evidence type="ECO:0000313" key="7">
    <source>
        <dbReference type="EMBL" id="CAE0470770.1"/>
    </source>
</evidence>
<feature type="chain" id="PRO_5031431860" description="peptide-methionine (S)-S-oxide reductase" evidence="5">
    <location>
        <begin position="27"/>
        <end position="233"/>
    </location>
</feature>
<dbReference type="PANTHER" id="PTHR43774">
    <property type="entry name" value="PEPTIDE METHIONINE SULFOXIDE REDUCTASE"/>
    <property type="match status" value="1"/>
</dbReference>
<comment type="similarity">
    <text evidence="1">Belongs to the MsrA Met sulfoxide reductase family.</text>
</comment>
<dbReference type="AlphaFoldDB" id="A0A7S3QB13"/>
<dbReference type="InterPro" id="IPR036509">
    <property type="entry name" value="Met_Sox_Rdtase_MsrA_sf"/>
</dbReference>
<dbReference type="EMBL" id="HBIO01020281">
    <property type="protein sequence ID" value="CAE0470770.1"/>
    <property type="molecule type" value="Transcribed_RNA"/>
</dbReference>
<dbReference type="SUPFAM" id="SSF55068">
    <property type="entry name" value="Peptide methionine sulfoxide reductase"/>
    <property type="match status" value="1"/>
</dbReference>